<keyword evidence="2 5" id="KW-0812">Transmembrane</keyword>
<name>A0A2A4MFR4_9GAMM</name>
<evidence type="ECO:0000256" key="3">
    <source>
        <dbReference type="ARBA" id="ARBA00022989"/>
    </source>
</evidence>
<gene>
    <name evidence="6" type="ORF">COC19_08035</name>
</gene>
<feature type="transmembrane region" description="Helical" evidence="5">
    <location>
        <begin position="130"/>
        <end position="148"/>
    </location>
</feature>
<dbReference type="EMBL" id="NVQR01000146">
    <property type="protein sequence ID" value="PCH58945.1"/>
    <property type="molecule type" value="Genomic_DNA"/>
</dbReference>
<dbReference type="GO" id="GO:0012505">
    <property type="term" value="C:endomembrane system"/>
    <property type="evidence" value="ECO:0007669"/>
    <property type="project" value="UniProtKB-SubCell"/>
</dbReference>
<accession>A0A2A4MFR4</accession>
<dbReference type="Proteomes" id="UP000218172">
    <property type="component" value="Unassembled WGS sequence"/>
</dbReference>
<feature type="transmembrane region" description="Helical" evidence="5">
    <location>
        <begin position="36"/>
        <end position="55"/>
    </location>
</feature>
<evidence type="ECO:0000256" key="2">
    <source>
        <dbReference type="ARBA" id="ARBA00022692"/>
    </source>
</evidence>
<dbReference type="Pfam" id="PF04191">
    <property type="entry name" value="PEMT"/>
    <property type="match status" value="1"/>
</dbReference>
<sequence>MQFFPTSIVVSFSAIVLSLIWARFKFFKVDSTSSKIGSLFYDPAVAIQIILTYYYCYNFTPKNTILLSSTFLLQVFSLAFFWWSIRTAKQLDFAFSNKVGKILTSGPFSIVRHPFYFSYLIVWVSNTILFNSWPMWITLAYLIMFYWLSAKSEEKIILASDKSEDYINYTHRTGMFIPRILKWIK</sequence>
<proteinExistence type="predicted"/>
<reference evidence="7" key="1">
    <citation type="submission" date="2017-08" db="EMBL/GenBank/DDBJ databases">
        <title>A dynamic microbial community with high functional redundancy inhabits the cold, oxic subseafloor aquifer.</title>
        <authorList>
            <person name="Tully B.J."/>
            <person name="Wheat C.G."/>
            <person name="Glazer B.T."/>
            <person name="Huber J.A."/>
        </authorList>
    </citation>
    <scope>NUCLEOTIDE SEQUENCE [LARGE SCALE GENOMIC DNA]</scope>
</reference>
<feature type="transmembrane region" description="Helical" evidence="5">
    <location>
        <begin position="6"/>
        <end position="24"/>
    </location>
</feature>
<dbReference type="Gene3D" id="1.20.120.1630">
    <property type="match status" value="1"/>
</dbReference>
<dbReference type="PANTHER" id="PTHR43847:SF1">
    <property type="entry name" value="BLL3993 PROTEIN"/>
    <property type="match status" value="1"/>
</dbReference>
<comment type="subcellular location">
    <subcellularLocation>
        <location evidence="1">Endomembrane system</location>
        <topology evidence="1">Multi-pass membrane protein</topology>
    </subcellularLocation>
</comment>
<organism evidence="6 7">
    <name type="scientific">SAR86 cluster bacterium</name>
    <dbReference type="NCBI Taxonomy" id="2030880"/>
    <lineage>
        <taxon>Bacteria</taxon>
        <taxon>Pseudomonadati</taxon>
        <taxon>Pseudomonadota</taxon>
        <taxon>Gammaproteobacteria</taxon>
        <taxon>SAR86 cluster</taxon>
    </lineage>
</organism>
<evidence type="ECO:0000313" key="6">
    <source>
        <dbReference type="EMBL" id="PCH58945.1"/>
    </source>
</evidence>
<dbReference type="InterPro" id="IPR052527">
    <property type="entry name" value="Metal_cation-efflux_comp"/>
</dbReference>
<comment type="caution">
    <text evidence="6">The sequence shown here is derived from an EMBL/GenBank/DDBJ whole genome shotgun (WGS) entry which is preliminary data.</text>
</comment>
<dbReference type="InterPro" id="IPR007318">
    <property type="entry name" value="Phopholipid_MeTrfase"/>
</dbReference>
<dbReference type="PANTHER" id="PTHR43847">
    <property type="entry name" value="BLL3993 PROTEIN"/>
    <property type="match status" value="1"/>
</dbReference>
<evidence type="ECO:0000313" key="7">
    <source>
        <dbReference type="Proteomes" id="UP000218172"/>
    </source>
</evidence>
<keyword evidence="3 5" id="KW-1133">Transmembrane helix</keyword>
<evidence type="ECO:0000256" key="1">
    <source>
        <dbReference type="ARBA" id="ARBA00004127"/>
    </source>
</evidence>
<evidence type="ECO:0000256" key="5">
    <source>
        <dbReference type="SAM" id="Phobius"/>
    </source>
</evidence>
<evidence type="ECO:0000256" key="4">
    <source>
        <dbReference type="ARBA" id="ARBA00023136"/>
    </source>
</evidence>
<keyword evidence="4 5" id="KW-0472">Membrane</keyword>
<feature type="transmembrane region" description="Helical" evidence="5">
    <location>
        <begin position="67"/>
        <end position="85"/>
    </location>
</feature>
<evidence type="ECO:0008006" key="8">
    <source>
        <dbReference type="Google" id="ProtNLM"/>
    </source>
</evidence>
<protein>
    <recommendedName>
        <fullName evidence="8">Isoprenylcysteine carboxylmethyltransferase family protein</fullName>
    </recommendedName>
</protein>
<dbReference type="AlphaFoldDB" id="A0A2A4MFR4"/>